<accession>A0A1G8FJY7</accession>
<gene>
    <name evidence="2" type="ORF">SAMN05421869_103341</name>
</gene>
<keyword evidence="1" id="KW-0472">Membrane</keyword>
<keyword evidence="1" id="KW-0812">Transmembrane</keyword>
<evidence type="ECO:0000313" key="3">
    <source>
        <dbReference type="Proteomes" id="UP000199202"/>
    </source>
</evidence>
<reference evidence="2 3" key="1">
    <citation type="submission" date="2016-10" db="EMBL/GenBank/DDBJ databases">
        <authorList>
            <person name="de Groot N.N."/>
        </authorList>
    </citation>
    <scope>NUCLEOTIDE SEQUENCE [LARGE SCALE GENOMIC DNA]</scope>
    <source>
        <strain evidence="2 3">CGMCC 4.6533</strain>
    </source>
</reference>
<dbReference type="EMBL" id="FNDJ01000003">
    <property type="protein sequence ID" value="SDH82421.1"/>
    <property type="molecule type" value="Genomic_DNA"/>
</dbReference>
<dbReference type="Proteomes" id="UP000199202">
    <property type="component" value="Unassembled WGS sequence"/>
</dbReference>
<organism evidence="2 3">
    <name type="scientific">Nonomuraea jiangxiensis</name>
    <dbReference type="NCBI Taxonomy" id="633440"/>
    <lineage>
        <taxon>Bacteria</taxon>
        <taxon>Bacillati</taxon>
        <taxon>Actinomycetota</taxon>
        <taxon>Actinomycetes</taxon>
        <taxon>Streptosporangiales</taxon>
        <taxon>Streptosporangiaceae</taxon>
        <taxon>Nonomuraea</taxon>
    </lineage>
</organism>
<keyword evidence="1" id="KW-1133">Transmembrane helix</keyword>
<dbReference type="AlphaFoldDB" id="A0A1G8FJY7"/>
<name>A0A1G8FJY7_9ACTN</name>
<evidence type="ECO:0000256" key="1">
    <source>
        <dbReference type="SAM" id="Phobius"/>
    </source>
</evidence>
<proteinExistence type="predicted"/>
<sequence>MDGAGQGVHQVNQRTPRFEGWNLAPLVGVPIVGLWFVGRYNNIADTYRDSATILGNLLKNDSTKLITSAANYRAANPGGTN</sequence>
<keyword evidence="3" id="KW-1185">Reference proteome</keyword>
<feature type="transmembrane region" description="Helical" evidence="1">
    <location>
        <begin position="20"/>
        <end position="38"/>
    </location>
</feature>
<protein>
    <submittedName>
        <fullName evidence="2">Uncharacterized protein</fullName>
    </submittedName>
</protein>
<dbReference type="STRING" id="633440.SAMN05421869_103341"/>
<evidence type="ECO:0000313" key="2">
    <source>
        <dbReference type="EMBL" id="SDH82421.1"/>
    </source>
</evidence>